<evidence type="ECO:0000313" key="1">
    <source>
        <dbReference type="EMBL" id="MFB9991850.1"/>
    </source>
</evidence>
<proteinExistence type="predicted"/>
<dbReference type="Proteomes" id="UP001589733">
    <property type="component" value="Unassembled WGS sequence"/>
</dbReference>
<keyword evidence="2" id="KW-1185">Reference proteome</keyword>
<accession>A0ABV6AYR5</accession>
<sequence length="240" mass="26509">MLLSIDWDAYSGCADLVFDAPIWGTRDLPTDREEAWQARTVKRRPEAQDWTPLDADFPLYPGWEALERYAGCPAWVTLSHADAWGWLQEQAQGGGAAHDVLNIDSHHDLASRSGDATRVRPGNWAGLGLGARLIGRYTCLYPAWHTALAVAEGFDLERTHSEVRGVLPPDLLSRISLRRMAHAAHGLPDPADVTGLLLVQSPAWTNPAHDPAFWQLADLLGAQEVVPPLHRVWRAPRTNG</sequence>
<protein>
    <submittedName>
        <fullName evidence="1">Arginase</fullName>
    </submittedName>
</protein>
<reference evidence="1 2" key="1">
    <citation type="submission" date="2024-09" db="EMBL/GenBank/DDBJ databases">
        <authorList>
            <person name="Sun Q."/>
            <person name="Mori K."/>
        </authorList>
    </citation>
    <scope>NUCLEOTIDE SEQUENCE [LARGE SCALE GENOMIC DNA]</scope>
    <source>
        <strain evidence="1 2">JCM 13503</strain>
    </source>
</reference>
<evidence type="ECO:0000313" key="2">
    <source>
        <dbReference type="Proteomes" id="UP001589733"/>
    </source>
</evidence>
<name>A0ABV6AYR5_9DEIO</name>
<dbReference type="RefSeq" id="WP_380007774.1">
    <property type="nucleotide sequence ID" value="NZ_JBHLYR010000024.1"/>
</dbReference>
<organism evidence="1 2">
    <name type="scientific">Deinococcus oregonensis</name>
    <dbReference type="NCBI Taxonomy" id="1805970"/>
    <lineage>
        <taxon>Bacteria</taxon>
        <taxon>Thermotogati</taxon>
        <taxon>Deinococcota</taxon>
        <taxon>Deinococci</taxon>
        <taxon>Deinococcales</taxon>
        <taxon>Deinococcaceae</taxon>
        <taxon>Deinococcus</taxon>
    </lineage>
</organism>
<comment type="caution">
    <text evidence="1">The sequence shown here is derived from an EMBL/GenBank/DDBJ whole genome shotgun (WGS) entry which is preliminary data.</text>
</comment>
<dbReference type="EMBL" id="JBHLYR010000024">
    <property type="protein sequence ID" value="MFB9991850.1"/>
    <property type="molecule type" value="Genomic_DNA"/>
</dbReference>
<gene>
    <name evidence="1" type="ORF">ACFFLM_07705</name>
</gene>